<reference evidence="3 4" key="1">
    <citation type="journal article" date="2021" name="Microorganisms">
        <title>Bacterial Dimethylsulfoniopropionate Biosynthesis in the East China Sea.</title>
        <authorList>
            <person name="Liu J."/>
            <person name="Zhang Y."/>
            <person name="Liu J."/>
            <person name="Zhong H."/>
            <person name="Williams B.T."/>
            <person name="Zheng Y."/>
            <person name="Curson A.R.J."/>
            <person name="Sun C."/>
            <person name="Sun H."/>
            <person name="Song D."/>
            <person name="Wagner Mackenzie B."/>
            <person name="Bermejo Martinez A."/>
            <person name="Todd J.D."/>
            <person name="Zhang X.H."/>
        </authorList>
    </citation>
    <scope>NUCLEOTIDE SEQUENCE [LARGE SCALE GENOMIC DNA]</scope>
    <source>
        <strain evidence="3 4">ESS08</strain>
    </source>
</reference>
<dbReference type="CDD" id="cd04301">
    <property type="entry name" value="NAT_SF"/>
    <property type="match status" value="1"/>
</dbReference>
<sequence length="159" mass="17808">MNIRLLKNGEQPPWNLLLLADPSKDLVSQYLHKGLCYVAESDDKDTVGVIVMVQVSNQIIEIMNLAVDQLHQGKGLGTSLLKHGIRSATEKGYSAIEIGTGNSSIHQLALYQKVGFRITGIEHDFFIRNYEEPIFENGIQCRDMIRLSMPLKNEAQLAE</sequence>
<dbReference type="AlphaFoldDB" id="A0A944CL93"/>
<dbReference type="Pfam" id="PF00583">
    <property type="entry name" value="Acetyltransf_1"/>
    <property type="match status" value="1"/>
</dbReference>
<dbReference type="PANTHER" id="PTHR13947:SF37">
    <property type="entry name" value="LD18367P"/>
    <property type="match status" value="1"/>
</dbReference>
<gene>
    <name evidence="3" type="ORF">DYI25_08235</name>
</gene>
<dbReference type="Proteomes" id="UP000761411">
    <property type="component" value="Unassembled WGS sequence"/>
</dbReference>
<evidence type="ECO:0000313" key="3">
    <source>
        <dbReference type="EMBL" id="MBS8264421.1"/>
    </source>
</evidence>
<evidence type="ECO:0000256" key="1">
    <source>
        <dbReference type="ARBA" id="ARBA00022679"/>
    </source>
</evidence>
<dbReference type="Gene3D" id="3.40.630.30">
    <property type="match status" value="1"/>
</dbReference>
<comment type="caution">
    <text evidence="3">The sequence shown here is derived from an EMBL/GenBank/DDBJ whole genome shotgun (WGS) entry which is preliminary data.</text>
</comment>
<dbReference type="InterPro" id="IPR016181">
    <property type="entry name" value="Acyl_CoA_acyltransferase"/>
</dbReference>
<evidence type="ECO:0000313" key="4">
    <source>
        <dbReference type="Proteomes" id="UP000761411"/>
    </source>
</evidence>
<accession>A0A944CL93</accession>
<feature type="domain" description="N-acetyltransferase" evidence="2">
    <location>
        <begin position="1"/>
        <end position="152"/>
    </location>
</feature>
<dbReference type="PANTHER" id="PTHR13947">
    <property type="entry name" value="GNAT FAMILY N-ACETYLTRANSFERASE"/>
    <property type="match status" value="1"/>
</dbReference>
<dbReference type="EMBL" id="QTKX01000001">
    <property type="protein sequence ID" value="MBS8264421.1"/>
    <property type="molecule type" value="Genomic_DNA"/>
</dbReference>
<keyword evidence="4" id="KW-1185">Reference proteome</keyword>
<keyword evidence="1" id="KW-0808">Transferase</keyword>
<dbReference type="InterPro" id="IPR000182">
    <property type="entry name" value="GNAT_dom"/>
</dbReference>
<dbReference type="InterPro" id="IPR050769">
    <property type="entry name" value="NAT_camello-type"/>
</dbReference>
<name>A0A944CL93_9BACI</name>
<dbReference type="SUPFAM" id="SSF55729">
    <property type="entry name" value="Acyl-CoA N-acyltransferases (Nat)"/>
    <property type="match status" value="1"/>
</dbReference>
<proteinExistence type="predicted"/>
<organism evidence="3 4">
    <name type="scientific">Mesobacillus boroniphilus</name>
    <dbReference type="NCBI Taxonomy" id="308892"/>
    <lineage>
        <taxon>Bacteria</taxon>
        <taxon>Bacillati</taxon>
        <taxon>Bacillota</taxon>
        <taxon>Bacilli</taxon>
        <taxon>Bacillales</taxon>
        <taxon>Bacillaceae</taxon>
        <taxon>Mesobacillus</taxon>
    </lineage>
</organism>
<protein>
    <submittedName>
        <fullName evidence="3">GNAT family N-acetyltransferase</fullName>
    </submittedName>
</protein>
<evidence type="ECO:0000259" key="2">
    <source>
        <dbReference type="PROSITE" id="PS51186"/>
    </source>
</evidence>
<dbReference type="RefSeq" id="WP_213367918.1">
    <property type="nucleotide sequence ID" value="NZ_QTKX01000001.1"/>
</dbReference>
<dbReference type="PROSITE" id="PS51186">
    <property type="entry name" value="GNAT"/>
    <property type="match status" value="1"/>
</dbReference>
<dbReference type="GO" id="GO:0008080">
    <property type="term" value="F:N-acetyltransferase activity"/>
    <property type="evidence" value="ECO:0007669"/>
    <property type="project" value="InterPro"/>
</dbReference>